<dbReference type="Proteomes" id="UP000001018">
    <property type="component" value="Chromosome"/>
</dbReference>
<keyword evidence="2" id="KW-1185">Reference proteome</keyword>
<dbReference type="STRING" id="330779.Saci_0287"/>
<accession>Q4JBX6</accession>
<proteinExistence type="predicted"/>
<evidence type="ECO:0000313" key="1">
    <source>
        <dbReference type="EMBL" id="AAY79703.1"/>
    </source>
</evidence>
<evidence type="ECO:0000313" key="2">
    <source>
        <dbReference type="Proteomes" id="UP000001018"/>
    </source>
</evidence>
<dbReference type="PATRIC" id="fig|330779.12.peg.284"/>
<dbReference type="EMBL" id="CP000077">
    <property type="protein sequence ID" value="AAY79703.1"/>
    <property type="molecule type" value="Genomic_DNA"/>
</dbReference>
<reference evidence="1 2" key="1">
    <citation type="journal article" date="2005" name="J. Bacteriol.">
        <title>The genome of Sulfolobus acidocaldarius, a model organism of the Crenarchaeota.</title>
        <authorList>
            <person name="Chen L."/>
            <person name="Brugger K."/>
            <person name="Skovgaard M."/>
            <person name="Redder P."/>
            <person name="She Q."/>
            <person name="Torarinsson E."/>
            <person name="Greve B."/>
            <person name="Awayez M."/>
            <person name="Zibat A."/>
            <person name="Klenk H.-P."/>
            <person name="Garrett R.A."/>
        </authorList>
    </citation>
    <scope>NUCLEOTIDE SEQUENCE [LARGE SCALE GENOMIC DNA]</scope>
    <source>
        <strain evidence="2">ATCC 33909 / DSM 639 / JCM 8929 / NBRC 15157 / NCIMB 11770</strain>
    </source>
</reference>
<protein>
    <submittedName>
        <fullName evidence="1">Conserved protein</fullName>
    </submittedName>
</protein>
<dbReference type="KEGG" id="sai:Saci_0287"/>
<dbReference type="HOGENOM" id="CLU_1575016_0_0_2"/>
<dbReference type="AlphaFoldDB" id="Q4JBX6"/>
<name>Q4JBX6_SULAC</name>
<sequence>MTRLEIYINVYEFRNSIAKFKVQRILQGWMELEGGYLAKEFGRYAVVVESTFPKDRLKELEELDIGSFHEVLWKPGNFRNILPLQIAESYVETSYELCLQPFPGMDLINNVARDNFELRIKDCCVSIRVNETNIKSGLKLILNAFRLYYKIIEAQEETALSIAQKSLQL</sequence>
<gene>
    <name evidence="1" type="ordered locus">Saci_0287</name>
</gene>
<dbReference type="eggNOG" id="arCOG05913">
    <property type="taxonomic scope" value="Archaea"/>
</dbReference>
<organism evidence="1 2">
    <name type="scientific">Sulfolobus acidocaldarius (strain ATCC 33909 / DSM 639 / JCM 8929 / NBRC 15157 / NCIMB 11770)</name>
    <dbReference type="NCBI Taxonomy" id="330779"/>
    <lineage>
        <taxon>Archaea</taxon>
        <taxon>Thermoproteota</taxon>
        <taxon>Thermoprotei</taxon>
        <taxon>Sulfolobales</taxon>
        <taxon>Sulfolobaceae</taxon>
        <taxon>Sulfolobus</taxon>
    </lineage>
</organism>